<feature type="compositionally biased region" description="Pro residues" evidence="1">
    <location>
        <begin position="292"/>
        <end position="309"/>
    </location>
</feature>
<dbReference type="Proteomes" id="UP000886653">
    <property type="component" value="Unassembled WGS sequence"/>
</dbReference>
<comment type="caution">
    <text evidence="2">The sequence shown here is derived from an EMBL/GenBank/DDBJ whole genome shotgun (WGS) entry which is preliminary data.</text>
</comment>
<proteinExistence type="predicted"/>
<dbReference type="OrthoDB" id="3230530at2759"/>
<evidence type="ECO:0000313" key="3">
    <source>
        <dbReference type="Proteomes" id="UP000886653"/>
    </source>
</evidence>
<dbReference type="AlphaFoldDB" id="A0A9P6NFF9"/>
<accession>A0A9P6NFF9</accession>
<feature type="region of interest" description="Disordered" evidence="1">
    <location>
        <begin position="428"/>
        <end position="473"/>
    </location>
</feature>
<gene>
    <name evidence="2" type="ORF">CROQUDRAFT_673412</name>
</gene>
<feature type="compositionally biased region" description="Basic residues" evidence="1">
    <location>
        <begin position="281"/>
        <end position="290"/>
    </location>
</feature>
<evidence type="ECO:0000313" key="2">
    <source>
        <dbReference type="EMBL" id="KAG0142681.1"/>
    </source>
</evidence>
<feature type="region of interest" description="Disordered" evidence="1">
    <location>
        <begin position="248"/>
        <end position="312"/>
    </location>
</feature>
<keyword evidence="3" id="KW-1185">Reference proteome</keyword>
<protein>
    <submittedName>
        <fullName evidence="2">Uncharacterized protein</fullName>
    </submittedName>
</protein>
<sequence>MVKIILTPKRGNHARYFPHHGFLGLTPVIVSGTVSTRVEEDGVELQASQVVVRIRCYEGVGAHPGQGGGLGSGDPSSSTRKLPKINVLWETEKVLWTPSNIHTHPSEETFGPLGNTDSTWRLVIPTNAIQRSKGGQAVGSMTYRTWGAWWQVEAAILHKPSGIYGSSIVKTHPIFLSNYSRPLPPSRNQNVLQSNCARFTYSITGPALVACGDLARVSVSISPLGPPAEPFVLKKLSVGLQRTLAVEVDPDSASASSSSSPAPNALDTCTDPSSASEHLPSKRWKLRHLHPQPQPHPKPSSRPAFPPPSRHTSAVSSILAESNILLKPELLRSQSALDRPSLSPPSPHHVVLQIPKPKSRYHYSIGDSCQTKWAVVSYSLIIKAVIKSKSAGLETITLNALPVELMSVTNNELAAAIASLRPSNPVPPSLALPQHTFRRSAPPAPISSADHHPEEVPPGYSPPMISLSTPLPC</sequence>
<evidence type="ECO:0000256" key="1">
    <source>
        <dbReference type="SAM" id="MobiDB-lite"/>
    </source>
</evidence>
<name>A0A9P6NFF9_9BASI</name>
<reference evidence="2" key="1">
    <citation type="submission" date="2013-11" db="EMBL/GenBank/DDBJ databases">
        <title>Genome sequence of the fusiform rust pathogen reveals effectors for host alternation and coevolution with pine.</title>
        <authorList>
            <consortium name="DOE Joint Genome Institute"/>
            <person name="Smith K."/>
            <person name="Pendleton A."/>
            <person name="Kubisiak T."/>
            <person name="Anderson C."/>
            <person name="Salamov A."/>
            <person name="Aerts A."/>
            <person name="Riley R."/>
            <person name="Clum A."/>
            <person name="Lindquist E."/>
            <person name="Ence D."/>
            <person name="Campbell M."/>
            <person name="Kronenberg Z."/>
            <person name="Feau N."/>
            <person name="Dhillon B."/>
            <person name="Hamelin R."/>
            <person name="Burleigh J."/>
            <person name="Smith J."/>
            <person name="Yandell M."/>
            <person name="Nelson C."/>
            <person name="Grigoriev I."/>
            <person name="Davis J."/>
        </authorList>
    </citation>
    <scope>NUCLEOTIDE SEQUENCE</scope>
    <source>
        <strain evidence="2">G11</strain>
    </source>
</reference>
<dbReference type="EMBL" id="MU167341">
    <property type="protein sequence ID" value="KAG0142681.1"/>
    <property type="molecule type" value="Genomic_DNA"/>
</dbReference>
<organism evidence="2 3">
    <name type="scientific">Cronartium quercuum f. sp. fusiforme G11</name>
    <dbReference type="NCBI Taxonomy" id="708437"/>
    <lineage>
        <taxon>Eukaryota</taxon>
        <taxon>Fungi</taxon>
        <taxon>Dikarya</taxon>
        <taxon>Basidiomycota</taxon>
        <taxon>Pucciniomycotina</taxon>
        <taxon>Pucciniomycetes</taxon>
        <taxon>Pucciniales</taxon>
        <taxon>Coleosporiaceae</taxon>
        <taxon>Cronartium</taxon>
    </lineage>
</organism>
<feature type="compositionally biased region" description="Low complexity" evidence="1">
    <location>
        <begin position="251"/>
        <end position="263"/>
    </location>
</feature>